<dbReference type="GO" id="GO:0034875">
    <property type="term" value="F:caffeine oxidase activity"/>
    <property type="evidence" value="ECO:0007669"/>
    <property type="project" value="UniProtKB-EC"/>
</dbReference>
<dbReference type="Pfam" id="PF01799">
    <property type="entry name" value="Fer2_2"/>
    <property type="match status" value="1"/>
</dbReference>
<evidence type="ECO:0000313" key="8">
    <source>
        <dbReference type="EMBL" id="SPC06360.1"/>
    </source>
</evidence>
<dbReference type="PROSITE" id="PS00197">
    <property type="entry name" value="2FE2S_FER_1"/>
    <property type="match status" value="1"/>
</dbReference>
<dbReference type="InterPro" id="IPR036884">
    <property type="entry name" value="2Fe-2S-bd_dom_sf"/>
</dbReference>
<dbReference type="PROSITE" id="PS51085">
    <property type="entry name" value="2FE2S_FER_2"/>
    <property type="match status" value="1"/>
</dbReference>
<keyword evidence="4" id="KW-0408">Iron</keyword>
<evidence type="ECO:0000313" key="10">
    <source>
        <dbReference type="Proteomes" id="UP000256862"/>
    </source>
</evidence>
<dbReference type="FunFam" id="3.10.20.30:FF:000020">
    <property type="entry name" value="Xanthine dehydrogenase iron-sulfur subunit"/>
    <property type="match status" value="1"/>
</dbReference>
<dbReference type="GeneID" id="303489803"/>
<keyword evidence="1" id="KW-0001">2Fe-2S</keyword>
<evidence type="ECO:0000256" key="3">
    <source>
        <dbReference type="ARBA" id="ARBA00023002"/>
    </source>
</evidence>
<dbReference type="GO" id="GO:0051537">
    <property type="term" value="F:2 iron, 2 sulfur cluster binding"/>
    <property type="evidence" value="ECO:0007669"/>
    <property type="project" value="UniProtKB-KW"/>
</dbReference>
<feature type="domain" description="2Fe-2S ferredoxin-type" evidence="6">
    <location>
        <begin position="22"/>
        <end position="98"/>
    </location>
</feature>
<dbReference type="OrthoDB" id="9179439at2"/>
<dbReference type="InterPro" id="IPR001041">
    <property type="entry name" value="2Fe-2S_ferredoxin-type"/>
</dbReference>
<dbReference type="AlphaFoldDB" id="A0A375FLR1"/>
<dbReference type="CDD" id="cd00207">
    <property type="entry name" value="fer2"/>
    <property type="match status" value="1"/>
</dbReference>
<dbReference type="Proteomes" id="UP000623307">
    <property type="component" value="Chromosome 1"/>
</dbReference>
<dbReference type="PANTHER" id="PTHR44379:SF5">
    <property type="entry name" value="OXIDOREDUCTASE WITH IRON-SULFUR SUBUNIT"/>
    <property type="match status" value="1"/>
</dbReference>
<dbReference type="EMBL" id="OGUS01000141">
    <property type="protein sequence ID" value="SPC21943.1"/>
    <property type="molecule type" value="Genomic_DNA"/>
</dbReference>
<dbReference type="EC" id="1.17.5.2" evidence="8"/>
<dbReference type="SUPFAM" id="SSF47741">
    <property type="entry name" value="CO dehydrogenase ISP C-domain like"/>
    <property type="match status" value="1"/>
</dbReference>
<organism evidence="8 10">
    <name type="scientific">Cupriavidus oxalaticus</name>
    <dbReference type="NCBI Taxonomy" id="96344"/>
    <lineage>
        <taxon>Bacteria</taxon>
        <taxon>Pseudomonadati</taxon>
        <taxon>Pseudomonadota</taxon>
        <taxon>Betaproteobacteria</taxon>
        <taxon>Burkholderiales</taxon>
        <taxon>Burkholderiaceae</taxon>
        <taxon>Cupriavidus</taxon>
    </lineage>
</organism>
<protein>
    <submittedName>
        <fullName evidence="7">(2Fe-2S)-binding protein</fullName>
    </submittedName>
    <submittedName>
        <fullName evidence="8">Caffeine dehydrogenase subunit gamma</fullName>
        <ecNumber evidence="8">1.17.5.2</ecNumber>
    </submittedName>
</protein>
<dbReference type="EMBL" id="OGUS01000058">
    <property type="protein sequence ID" value="SPC06360.1"/>
    <property type="molecule type" value="Genomic_DNA"/>
</dbReference>
<accession>A0A375FLR1</accession>
<evidence type="ECO:0000313" key="9">
    <source>
        <dbReference type="EMBL" id="SPC21943.1"/>
    </source>
</evidence>
<keyword evidence="11" id="KW-1185">Reference proteome</keyword>
<dbReference type="InterPro" id="IPR036010">
    <property type="entry name" value="2Fe-2S_ferredoxin-like_sf"/>
</dbReference>
<dbReference type="RefSeq" id="WP_063239672.1">
    <property type="nucleotide sequence ID" value="NZ_CP069809.1"/>
</dbReference>
<keyword evidence="5" id="KW-0411">Iron-sulfur</keyword>
<evidence type="ECO:0000256" key="5">
    <source>
        <dbReference type="ARBA" id="ARBA00023014"/>
    </source>
</evidence>
<dbReference type="Gene3D" id="1.10.150.120">
    <property type="entry name" value="[2Fe-2S]-binding domain"/>
    <property type="match status" value="1"/>
</dbReference>
<evidence type="ECO:0000256" key="1">
    <source>
        <dbReference type="ARBA" id="ARBA00022714"/>
    </source>
</evidence>
<dbReference type="InterPro" id="IPR012675">
    <property type="entry name" value="Beta-grasp_dom_sf"/>
</dbReference>
<keyword evidence="2" id="KW-0479">Metal-binding</keyword>
<evidence type="ECO:0000256" key="2">
    <source>
        <dbReference type="ARBA" id="ARBA00022723"/>
    </source>
</evidence>
<reference evidence="8" key="2">
    <citation type="submission" date="2018-01" db="EMBL/GenBank/DDBJ databases">
        <authorList>
            <person name="Clerissi C."/>
        </authorList>
    </citation>
    <scope>NUCLEOTIDE SEQUENCE</scope>
    <source>
        <strain evidence="8">Cupriavidus oxalaticus LMG 2235</strain>
    </source>
</reference>
<dbReference type="Proteomes" id="UP000256862">
    <property type="component" value="Plasmid CO2235_mp"/>
</dbReference>
<evidence type="ECO:0000256" key="4">
    <source>
        <dbReference type="ARBA" id="ARBA00023004"/>
    </source>
</evidence>
<dbReference type="InterPro" id="IPR006058">
    <property type="entry name" value="2Fe2S_fd_BS"/>
</dbReference>
<evidence type="ECO:0000313" key="11">
    <source>
        <dbReference type="Proteomes" id="UP000623307"/>
    </source>
</evidence>
<name>A0A375FLR1_9BURK</name>
<dbReference type="PANTHER" id="PTHR44379">
    <property type="entry name" value="OXIDOREDUCTASE WITH IRON-SULFUR SUBUNIT"/>
    <property type="match status" value="1"/>
</dbReference>
<dbReference type="InterPro" id="IPR051452">
    <property type="entry name" value="Diverse_Oxidoreductases"/>
</dbReference>
<dbReference type="SUPFAM" id="SSF54292">
    <property type="entry name" value="2Fe-2S ferredoxin-like"/>
    <property type="match status" value="1"/>
</dbReference>
<proteinExistence type="predicted"/>
<evidence type="ECO:0000313" key="7">
    <source>
        <dbReference type="EMBL" id="QRQ90916.1"/>
    </source>
</evidence>
<sequence length="190" mass="20213">MSKTLNGAPSGAPPVMRRDERHCITLTLNGNERSALCAPRELLSDFLRHELGATGTHVGCEHGVCGACTVRVDGVAARSCLMLAVQADGRAINTVEGLAPREGLGDLQEAFRRHHALQCGFCTAGILMSCADYLERVPEPTEAQVRDMLSGHLCRCTGYTPIVAAVLDVAASRARSRRIAAPVAEECCDA</sequence>
<dbReference type="GO" id="GO:0046872">
    <property type="term" value="F:metal ion binding"/>
    <property type="evidence" value="ECO:0007669"/>
    <property type="project" value="UniProtKB-KW"/>
</dbReference>
<dbReference type="EMBL" id="CP069811">
    <property type="protein sequence ID" value="QRQ90916.1"/>
    <property type="molecule type" value="Genomic_DNA"/>
</dbReference>
<reference evidence="10" key="1">
    <citation type="submission" date="2018-01" db="EMBL/GenBank/DDBJ databases">
        <authorList>
            <person name="Gaut B.S."/>
            <person name="Morton B.R."/>
            <person name="Clegg M.T."/>
            <person name="Duvall M.R."/>
        </authorList>
    </citation>
    <scope>NUCLEOTIDE SEQUENCE [LARGE SCALE GENOMIC DNA]</scope>
</reference>
<gene>
    <name evidence="8" type="primary">cdhC</name>
    <name evidence="9" type="ORF">CO2235_MP60185</name>
    <name evidence="8" type="ORF">CO2235_U530019</name>
    <name evidence="7" type="ORF">JTE92_09725</name>
</gene>
<dbReference type="Pfam" id="PF00111">
    <property type="entry name" value="Fer2"/>
    <property type="match status" value="1"/>
</dbReference>
<evidence type="ECO:0000259" key="6">
    <source>
        <dbReference type="PROSITE" id="PS51085"/>
    </source>
</evidence>
<reference evidence="7 11" key="3">
    <citation type="submission" date="2021-02" db="EMBL/GenBank/DDBJ databases">
        <title>Complete Genome Sequence of Cupriavidus oxalaticus Strain Ox1, a Soil Oxalate-Degrading Species.</title>
        <authorList>
            <person name="Palmieri F."/>
            <person name="Udriet P."/>
            <person name="Deuasquier M."/>
            <person name="Beaudoing E."/>
            <person name="Johnson S.L."/>
            <person name="Davenport K.W."/>
            <person name="Chain P.S."/>
            <person name="Bindschedler S."/>
            <person name="Junier P."/>
        </authorList>
    </citation>
    <scope>NUCLEOTIDE SEQUENCE [LARGE SCALE GENOMIC DNA]</scope>
    <source>
        <strain evidence="7 11">Ox1</strain>
    </source>
</reference>
<dbReference type="Gene3D" id="3.10.20.30">
    <property type="match status" value="1"/>
</dbReference>
<dbReference type="InterPro" id="IPR002888">
    <property type="entry name" value="2Fe-2S-bd"/>
</dbReference>
<keyword evidence="3 8" id="KW-0560">Oxidoreductase</keyword>